<proteinExistence type="predicted"/>
<dbReference type="OrthoDB" id="7431422at2"/>
<evidence type="ECO:0000256" key="4">
    <source>
        <dbReference type="ARBA" id="ARBA00022692"/>
    </source>
</evidence>
<dbReference type="STRING" id="1447782.SAMN05444417_3131"/>
<feature type="domain" description="Glycosyltransferase 2-like" evidence="8">
    <location>
        <begin position="301"/>
        <end position="492"/>
    </location>
</feature>
<protein>
    <submittedName>
        <fullName evidence="9">Glycosyltransferase, catalytic subunit of cellulose synthase and poly-beta-1,6-N-acetylglucosamine synthase</fullName>
    </submittedName>
</protein>
<feature type="transmembrane region" description="Helical" evidence="7">
    <location>
        <begin position="466"/>
        <end position="489"/>
    </location>
</feature>
<keyword evidence="5 7" id="KW-1133">Transmembrane helix</keyword>
<evidence type="ECO:0000313" key="9">
    <source>
        <dbReference type="EMBL" id="SHJ19392.1"/>
    </source>
</evidence>
<dbReference type="EMBL" id="FQYO01000006">
    <property type="protein sequence ID" value="SHJ19392.1"/>
    <property type="molecule type" value="Genomic_DNA"/>
</dbReference>
<gene>
    <name evidence="9" type="ORF">SAMN05444417_3131</name>
</gene>
<evidence type="ECO:0000256" key="5">
    <source>
        <dbReference type="ARBA" id="ARBA00022989"/>
    </source>
</evidence>
<keyword evidence="3 9" id="KW-0808">Transferase</keyword>
<evidence type="ECO:0000256" key="3">
    <source>
        <dbReference type="ARBA" id="ARBA00022679"/>
    </source>
</evidence>
<evidence type="ECO:0000256" key="1">
    <source>
        <dbReference type="ARBA" id="ARBA00004141"/>
    </source>
</evidence>
<dbReference type="Pfam" id="PF13632">
    <property type="entry name" value="Glyco_trans_2_3"/>
    <property type="match status" value="1"/>
</dbReference>
<evidence type="ECO:0000256" key="6">
    <source>
        <dbReference type="ARBA" id="ARBA00023136"/>
    </source>
</evidence>
<dbReference type="RefSeq" id="WP_073333201.1">
    <property type="nucleotide sequence ID" value="NZ_FQYO01000006.1"/>
</dbReference>
<dbReference type="AlphaFoldDB" id="A0A1M6HAY9"/>
<organism evidence="9 10">
    <name type="scientific">Wenxinia saemankumensis</name>
    <dbReference type="NCBI Taxonomy" id="1447782"/>
    <lineage>
        <taxon>Bacteria</taxon>
        <taxon>Pseudomonadati</taxon>
        <taxon>Pseudomonadota</taxon>
        <taxon>Alphaproteobacteria</taxon>
        <taxon>Rhodobacterales</taxon>
        <taxon>Roseobacteraceae</taxon>
        <taxon>Wenxinia</taxon>
    </lineage>
</organism>
<name>A0A1M6HAY9_9RHOB</name>
<dbReference type="Gene3D" id="3.90.550.10">
    <property type="entry name" value="Spore Coat Polysaccharide Biosynthesis Protein SpsA, Chain A"/>
    <property type="match status" value="1"/>
</dbReference>
<dbReference type="Proteomes" id="UP000184292">
    <property type="component" value="Unassembled WGS sequence"/>
</dbReference>
<evidence type="ECO:0000259" key="8">
    <source>
        <dbReference type="Pfam" id="PF13632"/>
    </source>
</evidence>
<feature type="transmembrane region" description="Helical" evidence="7">
    <location>
        <begin position="126"/>
        <end position="146"/>
    </location>
</feature>
<keyword evidence="6 7" id="KW-0472">Membrane</keyword>
<dbReference type="InterPro" id="IPR029044">
    <property type="entry name" value="Nucleotide-diphossugar_trans"/>
</dbReference>
<dbReference type="PANTHER" id="PTHR43867">
    <property type="entry name" value="CELLULOSE SYNTHASE CATALYTIC SUBUNIT A [UDP-FORMING]"/>
    <property type="match status" value="1"/>
</dbReference>
<dbReference type="GO" id="GO:0016757">
    <property type="term" value="F:glycosyltransferase activity"/>
    <property type="evidence" value="ECO:0007669"/>
    <property type="project" value="UniProtKB-KW"/>
</dbReference>
<feature type="transmembrane region" description="Helical" evidence="7">
    <location>
        <begin position="537"/>
        <end position="557"/>
    </location>
</feature>
<feature type="transmembrane region" description="Helical" evidence="7">
    <location>
        <begin position="152"/>
        <end position="173"/>
    </location>
</feature>
<dbReference type="GO" id="GO:0016020">
    <property type="term" value="C:membrane"/>
    <property type="evidence" value="ECO:0007669"/>
    <property type="project" value="UniProtKB-SubCell"/>
</dbReference>
<dbReference type="InterPro" id="IPR050321">
    <property type="entry name" value="Glycosyltr_2/OpgH_subfam"/>
</dbReference>
<evidence type="ECO:0000256" key="2">
    <source>
        <dbReference type="ARBA" id="ARBA00022676"/>
    </source>
</evidence>
<keyword evidence="4 7" id="KW-0812">Transmembrane</keyword>
<accession>A0A1M6HAY9</accession>
<comment type="subcellular location">
    <subcellularLocation>
        <location evidence="1">Membrane</location>
        <topology evidence="1">Multi-pass membrane protein</topology>
    </subcellularLocation>
</comment>
<feature type="transmembrane region" description="Helical" evidence="7">
    <location>
        <begin position="501"/>
        <end position="525"/>
    </location>
</feature>
<reference evidence="9 10" key="1">
    <citation type="submission" date="2016-11" db="EMBL/GenBank/DDBJ databases">
        <authorList>
            <person name="Jaros S."/>
            <person name="Januszkiewicz K."/>
            <person name="Wedrychowicz H."/>
        </authorList>
    </citation>
    <scope>NUCLEOTIDE SEQUENCE [LARGE SCALE GENOMIC DNA]</scope>
    <source>
        <strain evidence="9 10">DSM 100565</strain>
    </source>
</reference>
<dbReference type="PANTHER" id="PTHR43867:SF2">
    <property type="entry name" value="CELLULOSE SYNTHASE CATALYTIC SUBUNIT A [UDP-FORMING]"/>
    <property type="match status" value="1"/>
</dbReference>
<keyword evidence="2" id="KW-0328">Glycosyltransferase</keyword>
<dbReference type="SUPFAM" id="SSF53448">
    <property type="entry name" value="Nucleotide-diphospho-sugar transferases"/>
    <property type="match status" value="1"/>
</dbReference>
<evidence type="ECO:0000256" key="7">
    <source>
        <dbReference type="SAM" id="Phobius"/>
    </source>
</evidence>
<dbReference type="InterPro" id="IPR001173">
    <property type="entry name" value="Glyco_trans_2-like"/>
</dbReference>
<keyword evidence="10" id="KW-1185">Reference proteome</keyword>
<sequence>MRDPLLPIAALPRPAPPRAGPAPLRRAGPPDPALAACLPPQDWIALRCLPWRRMGGAVLVLAAGPGCTAAARERLGRCFGTVRFCPVGEGALRAALTATCGSALVRRAESRVAPQESCRTLAYDRLPARSLAVAAALASGLAVAPLGVLAGLIALIALSMALSTGLKLAALVVGTTGARFGKRADALRAGDPAEGREPARIAGTEAAAPDILPVISLIVPLFAERAVAAHLLRRLEALDYPRDRLDLCLVLESDDATTRAALDAATLPDWAQIVAVPRGTLRTKPRALNYALDFTRGSIVGIYDAEDAPEPDQLMRVARDFARHGRGTACLQGRLDYYNARQNWLSRCFTLEYAAWFRVLLPGLVRMGLVIPLGGTTLFLRRHAIEAVGGWDAHNVTEDADLGIRLARHGFRTAMLDSTTFEEANARPWPWVRQRSRWLKGYAQTWALHSRRPAALGRDLGPGAAAALQILLLGTLVQALLAPVLWLAWPALRLSGAAEGHPVLAVVLPATLAVSVAALAVDLAVQVTGALGSGRRWLAPWALTLPLYFPLATLAAWKAAIELVGRPFFWDKTAHGFARQDPVTPPIRAARHRDAAGSNRPG</sequence>
<evidence type="ECO:0000313" key="10">
    <source>
        <dbReference type="Proteomes" id="UP000184292"/>
    </source>
</evidence>